<dbReference type="EMBL" id="KZ772673">
    <property type="protein sequence ID" value="PTQ50190.1"/>
    <property type="molecule type" value="Genomic_DNA"/>
</dbReference>
<evidence type="ECO:0000313" key="3">
    <source>
        <dbReference type="Proteomes" id="UP000244005"/>
    </source>
</evidence>
<sequence>MTLCGRRNQRKKIQRQIKLSKLKLWRVRPKRPKATCRSEAAPASFHSRQAADIDPFVQLTEFVGDVGRRGRGNQSVARCPRRGEQKPSTMTTKVQKVGHWCSQNKAYWKFALLLVLISALIAIITFCVNELSLLLISHPRHAALGSSRSWNITSHHTP</sequence>
<organism evidence="2 3">
    <name type="scientific">Marchantia polymorpha</name>
    <name type="common">Common liverwort</name>
    <name type="synonym">Marchantia aquatica</name>
    <dbReference type="NCBI Taxonomy" id="3197"/>
    <lineage>
        <taxon>Eukaryota</taxon>
        <taxon>Viridiplantae</taxon>
        <taxon>Streptophyta</taxon>
        <taxon>Embryophyta</taxon>
        <taxon>Marchantiophyta</taxon>
        <taxon>Marchantiopsida</taxon>
        <taxon>Marchantiidae</taxon>
        <taxon>Marchantiales</taxon>
        <taxon>Marchantiaceae</taxon>
        <taxon>Marchantia</taxon>
    </lineage>
</organism>
<evidence type="ECO:0000256" key="1">
    <source>
        <dbReference type="SAM" id="Phobius"/>
    </source>
</evidence>
<keyword evidence="1" id="KW-0472">Membrane</keyword>
<dbReference type="Proteomes" id="UP000244005">
    <property type="component" value="Unassembled WGS sequence"/>
</dbReference>
<keyword evidence="3" id="KW-1185">Reference proteome</keyword>
<accession>A0A2R6XVS3</accession>
<feature type="transmembrane region" description="Helical" evidence="1">
    <location>
        <begin position="110"/>
        <end position="136"/>
    </location>
</feature>
<dbReference type="AlphaFoldDB" id="A0A2R6XVS3"/>
<gene>
    <name evidence="2" type="ORF">MARPO_0001s0220</name>
</gene>
<protein>
    <submittedName>
        <fullName evidence="2">Uncharacterized protein</fullName>
    </submittedName>
</protein>
<proteinExistence type="predicted"/>
<keyword evidence="1" id="KW-0812">Transmembrane</keyword>
<reference evidence="3" key="1">
    <citation type="journal article" date="2017" name="Cell">
        <title>Insights into land plant evolution garnered from the Marchantia polymorpha genome.</title>
        <authorList>
            <person name="Bowman J.L."/>
            <person name="Kohchi T."/>
            <person name="Yamato K.T."/>
            <person name="Jenkins J."/>
            <person name="Shu S."/>
            <person name="Ishizaki K."/>
            <person name="Yamaoka S."/>
            <person name="Nishihama R."/>
            <person name="Nakamura Y."/>
            <person name="Berger F."/>
            <person name="Adam C."/>
            <person name="Aki S.S."/>
            <person name="Althoff F."/>
            <person name="Araki T."/>
            <person name="Arteaga-Vazquez M.A."/>
            <person name="Balasubrmanian S."/>
            <person name="Barry K."/>
            <person name="Bauer D."/>
            <person name="Boehm C.R."/>
            <person name="Briginshaw L."/>
            <person name="Caballero-Perez J."/>
            <person name="Catarino B."/>
            <person name="Chen F."/>
            <person name="Chiyoda S."/>
            <person name="Chovatia M."/>
            <person name="Davies K.M."/>
            <person name="Delmans M."/>
            <person name="Demura T."/>
            <person name="Dierschke T."/>
            <person name="Dolan L."/>
            <person name="Dorantes-Acosta A.E."/>
            <person name="Eklund D.M."/>
            <person name="Florent S.N."/>
            <person name="Flores-Sandoval E."/>
            <person name="Fujiyama A."/>
            <person name="Fukuzawa H."/>
            <person name="Galik B."/>
            <person name="Grimanelli D."/>
            <person name="Grimwood J."/>
            <person name="Grossniklaus U."/>
            <person name="Hamada T."/>
            <person name="Haseloff J."/>
            <person name="Hetherington A.J."/>
            <person name="Higo A."/>
            <person name="Hirakawa Y."/>
            <person name="Hundley H.N."/>
            <person name="Ikeda Y."/>
            <person name="Inoue K."/>
            <person name="Inoue S.I."/>
            <person name="Ishida S."/>
            <person name="Jia Q."/>
            <person name="Kakita M."/>
            <person name="Kanazawa T."/>
            <person name="Kawai Y."/>
            <person name="Kawashima T."/>
            <person name="Kennedy M."/>
            <person name="Kinose K."/>
            <person name="Kinoshita T."/>
            <person name="Kohara Y."/>
            <person name="Koide E."/>
            <person name="Komatsu K."/>
            <person name="Kopischke S."/>
            <person name="Kubo M."/>
            <person name="Kyozuka J."/>
            <person name="Lagercrantz U."/>
            <person name="Lin S.S."/>
            <person name="Lindquist E."/>
            <person name="Lipzen A.M."/>
            <person name="Lu C.W."/>
            <person name="De Luna E."/>
            <person name="Martienssen R.A."/>
            <person name="Minamino N."/>
            <person name="Mizutani M."/>
            <person name="Mizutani M."/>
            <person name="Mochizuki N."/>
            <person name="Monte I."/>
            <person name="Mosher R."/>
            <person name="Nagasaki H."/>
            <person name="Nakagami H."/>
            <person name="Naramoto S."/>
            <person name="Nishitani K."/>
            <person name="Ohtani M."/>
            <person name="Okamoto T."/>
            <person name="Okumura M."/>
            <person name="Phillips J."/>
            <person name="Pollak B."/>
            <person name="Reinders A."/>
            <person name="Rovekamp M."/>
            <person name="Sano R."/>
            <person name="Sawa S."/>
            <person name="Schmid M.W."/>
            <person name="Shirakawa M."/>
            <person name="Solano R."/>
            <person name="Spunde A."/>
            <person name="Suetsugu N."/>
            <person name="Sugano S."/>
            <person name="Sugiyama A."/>
            <person name="Sun R."/>
            <person name="Suzuki Y."/>
            <person name="Takenaka M."/>
            <person name="Takezawa D."/>
            <person name="Tomogane H."/>
            <person name="Tsuzuki M."/>
            <person name="Ueda T."/>
            <person name="Umeda M."/>
            <person name="Ward J.M."/>
            <person name="Watanabe Y."/>
            <person name="Yazaki K."/>
            <person name="Yokoyama R."/>
            <person name="Yoshitake Y."/>
            <person name="Yotsui I."/>
            <person name="Zachgo S."/>
            <person name="Schmutz J."/>
        </authorList>
    </citation>
    <scope>NUCLEOTIDE SEQUENCE [LARGE SCALE GENOMIC DNA]</scope>
    <source>
        <strain evidence="3">Tak-1</strain>
    </source>
</reference>
<keyword evidence="1" id="KW-1133">Transmembrane helix</keyword>
<evidence type="ECO:0000313" key="2">
    <source>
        <dbReference type="EMBL" id="PTQ50190.1"/>
    </source>
</evidence>
<name>A0A2R6XVS3_MARPO</name>